<dbReference type="AlphaFoldDB" id="A0A1I7X0Z6"/>
<evidence type="ECO:0000313" key="2">
    <source>
        <dbReference type="WBParaSite" id="Hba_11102"/>
    </source>
</evidence>
<dbReference type="WBParaSite" id="Hba_11102">
    <property type="protein sequence ID" value="Hba_11102"/>
    <property type="gene ID" value="Hba_11102"/>
</dbReference>
<reference evidence="2" key="1">
    <citation type="submission" date="2016-11" db="UniProtKB">
        <authorList>
            <consortium name="WormBaseParasite"/>
        </authorList>
    </citation>
    <scope>IDENTIFICATION</scope>
</reference>
<name>A0A1I7X0Z6_HETBA</name>
<proteinExistence type="predicted"/>
<sequence length="28" mass="3223">MDEVLASWIAMAKVVRAIRMQDVKVMCK</sequence>
<organism evidence="1 2">
    <name type="scientific">Heterorhabditis bacteriophora</name>
    <name type="common">Entomopathogenic nematode worm</name>
    <dbReference type="NCBI Taxonomy" id="37862"/>
    <lineage>
        <taxon>Eukaryota</taxon>
        <taxon>Metazoa</taxon>
        <taxon>Ecdysozoa</taxon>
        <taxon>Nematoda</taxon>
        <taxon>Chromadorea</taxon>
        <taxon>Rhabditida</taxon>
        <taxon>Rhabditina</taxon>
        <taxon>Rhabditomorpha</taxon>
        <taxon>Strongyloidea</taxon>
        <taxon>Heterorhabditidae</taxon>
        <taxon>Heterorhabditis</taxon>
    </lineage>
</organism>
<protein>
    <submittedName>
        <fullName evidence="2">Transposase</fullName>
    </submittedName>
</protein>
<accession>A0A1I7X0Z6</accession>
<keyword evidence="1" id="KW-1185">Reference proteome</keyword>
<evidence type="ECO:0000313" key="1">
    <source>
        <dbReference type="Proteomes" id="UP000095283"/>
    </source>
</evidence>
<dbReference type="Proteomes" id="UP000095283">
    <property type="component" value="Unplaced"/>
</dbReference>